<protein>
    <recommendedName>
        <fullName evidence="16">Integral membrane protein</fullName>
    </recommendedName>
</protein>
<keyword evidence="3" id="KW-0813">Transport</keyword>
<comment type="similarity">
    <text evidence="2">Belongs to the TMEM175 family.</text>
</comment>
<reference evidence="14 15" key="1">
    <citation type="journal article" date="2010" name="PLoS ONE">
        <title>The genome sequence of the rumen methanogen Methanobrevibacter ruminantium reveals new possibilities for controlling ruminant methane emissions.</title>
        <authorList>
            <person name="Leahy S.C."/>
            <person name="Kelly W.J."/>
            <person name="Altermann E."/>
            <person name="Ronimus R.S."/>
            <person name="Yeoman C.J."/>
            <person name="Pacheco D.M."/>
            <person name="Li D."/>
            <person name="Kong Z."/>
            <person name="McTavish S."/>
            <person name="Sang C."/>
            <person name="Lambie S.C."/>
            <person name="Janssen P.H."/>
            <person name="Dey D."/>
            <person name="Attwood G.T."/>
        </authorList>
    </citation>
    <scope>NUCLEOTIDE SEQUENCE [LARGE SCALE GENOMIC DNA]</scope>
    <source>
        <strain evidence="15">ATCC 35063 / DSM 1093 / JCM 13430 / OCM 146 / M1</strain>
    </source>
</reference>
<dbReference type="Pfam" id="PF06736">
    <property type="entry name" value="TMEM175"/>
    <property type="match status" value="1"/>
</dbReference>
<evidence type="ECO:0000256" key="10">
    <source>
        <dbReference type="ARBA" id="ARBA00023136"/>
    </source>
</evidence>
<keyword evidence="5 13" id="KW-0812">Transmembrane</keyword>
<keyword evidence="4" id="KW-0633">Potassium transport</keyword>
<evidence type="ECO:0000256" key="5">
    <source>
        <dbReference type="ARBA" id="ARBA00022692"/>
    </source>
</evidence>
<keyword evidence="8 13" id="KW-1133">Transmembrane helix</keyword>
<dbReference type="GO" id="GO:0016020">
    <property type="term" value="C:membrane"/>
    <property type="evidence" value="ECO:0007669"/>
    <property type="project" value="UniProtKB-SubCell"/>
</dbReference>
<evidence type="ECO:0000256" key="8">
    <source>
        <dbReference type="ARBA" id="ARBA00022989"/>
    </source>
</evidence>
<dbReference type="GeneID" id="40920690"/>
<dbReference type="GO" id="GO:0005267">
    <property type="term" value="F:potassium channel activity"/>
    <property type="evidence" value="ECO:0007669"/>
    <property type="project" value="UniProtKB-KW"/>
</dbReference>
<dbReference type="PATRIC" id="fig|634498.28.peg.498"/>
<evidence type="ECO:0000256" key="6">
    <source>
        <dbReference type="ARBA" id="ARBA00022826"/>
    </source>
</evidence>
<evidence type="ECO:0000256" key="11">
    <source>
        <dbReference type="ARBA" id="ARBA00023303"/>
    </source>
</evidence>
<sequence length="188" mass="21504">MNTNRFETFFDAIIAIIITVLVLKLSQPAAPTVPAFLALNARFITYAICYLALFIIWYDNHNLFQVVEEINNTVLIIYAIQMFAISLLPYFATWVALNVNSIAAETMFGIDFLAILILYVLSIYAVYRADPYNCGISKNNFRKIYCYIPIIIVLIGIFNKLYSLYSRNICLHSDCTDLLAFLFKTSKT</sequence>
<evidence type="ECO:0008006" key="16">
    <source>
        <dbReference type="Google" id="ProtNLM"/>
    </source>
</evidence>
<keyword evidence="7" id="KW-0630">Potassium</keyword>
<evidence type="ECO:0000313" key="15">
    <source>
        <dbReference type="Proteomes" id="UP000008680"/>
    </source>
</evidence>
<gene>
    <name evidence="14" type="ordered locus">mru_0496</name>
</gene>
<evidence type="ECO:0000256" key="13">
    <source>
        <dbReference type="SAM" id="Phobius"/>
    </source>
</evidence>
<proteinExistence type="inferred from homology"/>
<evidence type="ECO:0000256" key="12">
    <source>
        <dbReference type="ARBA" id="ARBA00034430"/>
    </source>
</evidence>
<evidence type="ECO:0000256" key="3">
    <source>
        <dbReference type="ARBA" id="ARBA00022448"/>
    </source>
</evidence>
<evidence type="ECO:0000256" key="7">
    <source>
        <dbReference type="ARBA" id="ARBA00022958"/>
    </source>
</evidence>
<comment type="subcellular location">
    <subcellularLocation>
        <location evidence="1">Membrane</location>
        <topology evidence="1">Multi-pass membrane protein</topology>
    </subcellularLocation>
</comment>
<organism evidence="14 15">
    <name type="scientific">Methanobrevibacter ruminantium (strain ATCC 35063 / DSM 1093 / JCM 13430 / OCM 146 / M1)</name>
    <name type="common">Methanobacterium ruminantium</name>
    <dbReference type="NCBI Taxonomy" id="634498"/>
    <lineage>
        <taxon>Archaea</taxon>
        <taxon>Methanobacteriati</taxon>
        <taxon>Methanobacteriota</taxon>
        <taxon>Methanomada group</taxon>
        <taxon>Methanobacteria</taxon>
        <taxon>Methanobacteriales</taxon>
        <taxon>Methanobacteriaceae</taxon>
        <taxon>Methanobrevibacter</taxon>
    </lineage>
</organism>
<feature type="transmembrane region" description="Helical" evidence="13">
    <location>
        <begin position="35"/>
        <end position="56"/>
    </location>
</feature>
<evidence type="ECO:0000256" key="2">
    <source>
        <dbReference type="ARBA" id="ARBA00006920"/>
    </source>
</evidence>
<dbReference type="HOGENOM" id="CLU_090238_1_1_2"/>
<dbReference type="Proteomes" id="UP000008680">
    <property type="component" value="Chromosome"/>
</dbReference>
<evidence type="ECO:0000256" key="9">
    <source>
        <dbReference type="ARBA" id="ARBA00023065"/>
    </source>
</evidence>
<dbReference type="GO" id="GO:0015252">
    <property type="term" value="F:proton channel activity"/>
    <property type="evidence" value="ECO:0007669"/>
    <property type="project" value="InterPro"/>
</dbReference>
<keyword evidence="11" id="KW-0407">Ion channel</keyword>
<dbReference type="AlphaFoldDB" id="D3E164"/>
<dbReference type="EMBL" id="CP001719">
    <property type="protein sequence ID" value="ADC46347.1"/>
    <property type="molecule type" value="Genomic_DNA"/>
</dbReference>
<dbReference type="OrthoDB" id="77847at2157"/>
<name>D3E164_METRM</name>
<dbReference type="InterPro" id="IPR010617">
    <property type="entry name" value="TMEM175-like"/>
</dbReference>
<feature type="transmembrane region" description="Helical" evidence="13">
    <location>
        <begin position="76"/>
        <end position="97"/>
    </location>
</feature>
<keyword evidence="9" id="KW-0406">Ion transport</keyword>
<dbReference type="RefSeq" id="WP_012955298.1">
    <property type="nucleotide sequence ID" value="NC_013790.1"/>
</dbReference>
<feature type="transmembrane region" description="Helical" evidence="13">
    <location>
        <begin position="6"/>
        <end position="23"/>
    </location>
</feature>
<keyword evidence="6" id="KW-0631">Potassium channel</keyword>
<feature type="transmembrane region" description="Helical" evidence="13">
    <location>
        <begin position="147"/>
        <end position="165"/>
    </location>
</feature>
<dbReference type="KEGG" id="mru:mru_0496"/>
<feature type="transmembrane region" description="Helical" evidence="13">
    <location>
        <begin position="109"/>
        <end position="127"/>
    </location>
</feature>
<keyword evidence="10 13" id="KW-0472">Membrane</keyword>
<accession>D3E164</accession>
<evidence type="ECO:0000313" key="14">
    <source>
        <dbReference type="EMBL" id="ADC46347.1"/>
    </source>
</evidence>
<evidence type="ECO:0000256" key="4">
    <source>
        <dbReference type="ARBA" id="ARBA00022538"/>
    </source>
</evidence>
<evidence type="ECO:0000256" key="1">
    <source>
        <dbReference type="ARBA" id="ARBA00004141"/>
    </source>
</evidence>
<dbReference type="STRING" id="634498.mru_0496"/>
<keyword evidence="15" id="KW-1185">Reference proteome</keyword>
<dbReference type="eggNOG" id="arCOG04887">
    <property type="taxonomic scope" value="Archaea"/>
</dbReference>
<comment type="catalytic activity">
    <reaction evidence="12">
        <text>K(+)(in) = K(+)(out)</text>
        <dbReference type="Rhea" id="RHEA:29463"/>
        <dbReference type="ChEBI" id="CHEBI:29103"/>
    </reaction>
</comment>